<accession>A0A255IRN5</accession>
<dbReference type="Pfam" id="PF01380">
    <property type="entry name" value="SIS"/>
    <property type="match status" value="1"/>
</dbReference>
<dbReference type="InterPro" id="IPR009057">
    <property type="entry name" value="Homeodomain-like_sf"/>
</dbReference>
<sequence length="279" mass="31388">MNSELTVLELIKDNYQEIFSAERKVADFILKNPENAVNSNVSELAQKSGVSDATIIRFCKHIGFQGYYQMRIQLSADLGRHSAANMLNEIDESDPVSSMFQRFANNLIEIGRNISVKEMEYCVGLINGADHVHLIAVGNTSPHAMYMGFRLERLGVHATYNMLPEYMMNHINLAKENDIIIALSESGSSKQIIQMLDFAKRKGLKNIVITGYRHSPVSKYADCLLLTKVAGEAFDYLKEYSHLNCIAVVDAVLECIEKTSKIDLKPANQPELIFSEYKL</sequence>
<dbReference type="InterPro" id="IPR046348">
    <property type="entry name" value="SIS_dom_sf"/>
</dbReference>
<name>A0A255IRN5_9FIRM</name>
<dbReference type="Pfam" id="PF01418">
    <property type="entry name" value="HTH_6"/>
    <property type="match status" value="1"/>
</dbReference>
<dbReference type="InterPro" id="IPR036388">
    <property type="entry name" value="WH-like_DNA-bd_sf"/>
</dbReference>
<dbReference type="CDD" id="cd05013">
    <property type="entry name" value="SIS_RpiR"/>
    <property type="match status" value="1"/>
</dbReference>
<evidence type="ECO:0000313" key="6">
    <source>
        <dbReference type="EMBL" id="PXV89217.1"/>
    </source>
</evidence>
<dbReference type="PROSITE" id="PS51071">
    <property type="entry name" value="HTH_RPIR"/>
    <property type="match status" value="1"/>
</dbReference>
<comment type="caution">
    <text evidence="6">The sequence shown here is derived from an EMBL/GenBank/DDBJ whole genome shotgun (WGS) entry which is preliminary data.</text>
</comment>
<keyword evidence="1" id="KW-0805">Transcription regulation</keyword>
<protein>
    <submittedName>
        <fullName evidence="6">RpiR family transcriptional regulator</fullName>
    </submittedName>
</protein>
<keyword evidence="3" id="KW-0804">Transcription</keyword>
<dbReference type="SUPFAM" id="SSF46689">
    <property type="entry name" value="Homeodomain-like"/>
    <property type="match status" value="1"/>
</dbReference>
<evidence type="ECO:0000259" key="4">
    <source>
        <dbReference type="PROSITE" id="PS51071"/>
    </source>
</evidence>
<evidence type="ECO:0000256" key="2">
    <source>
        <dbReference type="ARBA" id="ARBA00023125"/>
    </source>
</evidence>
<reference evidence="6 7" key="1">
    <citation type="submission" date="2018-05" db="EMBL/GenBank/DDBJ databases">
        <title>Genomic Encyclopedia of Type Strains, Phase IV (KMG-IV): sequencing the most valuable type-strain genomes for metagenomic binning, comparative biology and taxonomic classification.</title>
        <authorList>
            <person name="Goeker M."/>
        </authorList>
    </citation>
    <scope>NUCLEOTIDE SEQUENCE [LARGE SCALE GENOMIC DNA]</scope>
    <source>
        <strain evidence="6 7">DSM 28816</strain>
    </source>
</reference>
<evidence type="ECO:0000256" key="3">
    <source>
        <dbReference type="ARBA" id="ARBA00023163"/>
    </source>
</evidence>
<dbReference type="InterPro" id="IPR047640">
    <property type="entry name" value="RpiR-like"/>
</dbReference>
<dbReference type="InterPro" id="IPR000281">
    <property type="entry name" value="HTH_RpiR"/>
</dbReference>
<evidence type="ECO:0000259" key="5">
    <source>
        <dbReference type="PROSITE" id="PS51464"/>
    </source>
</evidence>
<keyword evidence="2" id="KW-0238">DNA-binding</keyword>
<dbReference type="PANTHER" id="PTHR30514">
    <property type="entry name" value="GLUCOKINASE"/>
    <property type="match status" value="1"/>
</dbReference>
<dbReference type="Proteomes" id="UP000247523">
    <property type="component" value="Unassembled WGS sequence"/>
</dbReference>
<dbReference type="GO" id="GO:0003700">
    <property type="term" value="F:DNA-binding transcription factor activity"/>
    <property type="evidence" value="ECO:0007669"/>
    <property type="project" value="InterPro"/>
</dbReference>
<dbReference type="PANTHER" id="PTHR30514:SF1">
    <property type="entry name" value="HTH-TYPE TRANSCRIPTIONAL REGULATOR HEXR-RELATED"/>
    <property type="match status" value="1"/>
</dbReference>
<dbReference type="InterPro" id="IPR035472">
    <property type="entry name" value="RpiR-like_SIS"/>
</dbReference>
<proteinExistence type="predicted"/>
<dbReference type="Gene3D" id="3.40.50.10490">
    <property type="entry name" value="Glucose-6-phosphate isomerase like protein, domain 1"/>
    <property type="match status" value="1"/>
</dbReference>
<evidence type="ECO:0000256" key="1">
    <source>
        <dbReference type="ARBA" id="ARBA00023015"/>
    </source>
</evidence>
<dbReference type="GO" id="GO:0097367">
    <property type="term" value="F:carbohydrate derivative binding"/>
    <property type="evidence" value="ECO:0007669"/>
    <property type="project" value="InterPro"/>
</dbReference>
<organism evidence="6 7">
    <name type="scientific">Lachnotalea glycerini</name>
    <dbReference type="NCBI Taxonomy" id="1763509"/>
    <lineage>
        <taxon>Bacteria</taxon>
        <taxon>Bacillati</taxon>
        <taxon>Bacillota</taxon>
        <taxon>Clostridia</taxon>
        <taxon>Lachnospirales</taxon>
        <taxon>Lachnospiraceae</taxon>
        <taxon>Lachnotalea</taxon>
    </lineage>
</organism>
<dbReference type="GO" id="GO:1901135">
    <property type="term" value="P:carbohydrate derivative metabolic process"/>
    <property type="evidence" value="ECO:0007669"/>
    <property type="project" value="InterPro"/>
</dbReference>
<gene>
    <name evidence="6" type="ORF">C8E03_107194</name>
</gene>
<feature type="domain" description="SIS" evidence="5">
    <location>
        <begin position="122"/>
        <end position="262"/>
    </location>
</feature>
<dbReference type="GO" id="GO:0003677">
    <property type="term" value="F:DNA binding"/>
    <property type="evidence" value="ECO:0007669"/>
    <property type="project" value="UniProtKB-KW"/>
</dbReference>
<feature type="domain" description="HTH rpiR-type" evidence="4">
    <location>
        <begin position="5"/>
        <end position="81"/>
    </location>
</feature>
<dbReference type="PROSITE" id="PS51464">
    <property type="entry name" value="SIS"/>
    <property type="match status" value="1"/>
</dbReference>
<dbReference type="InterPro" id="IPR001347">
    <property type="entry name" value="SIS_dom"/>
</dbReference>
<evidence type="ECO:0000313" key="7">
    <source>
        <dbReference type="Proteomes" id="UP000247523"/>
    </source>
</evidence>
<dbReference type="Gene3D" id="1.10.10.10">
    <property type="entry name" value="Winged helix-like DNA-binding domain superfamily/Winged helix DNA-binding domain"/>
    <property type="match status" value="1"/>
</dbReference>
<dbReference type="SUPFAM" id="SSF53697">
    <property type="entry name" value="SIS domain"/>
    <property type="match status" value="1"/>
</dbReference>
<dbReference type="RefSeq" id="WP_094376152.1">
    <property type="nucleotide sequence ID" value="NZ_QICS01000007.1"/>
</dbReference>
<dbReference type="EMBL" id="QICS01000007">
    <property type="protein sequence ID" value="PXV89217.1"/>
    <property type="molecule type" value="Genomic_DNA"/>
</dbReference>
<dbReference type="AlphaFoldDB" id="A0A255IRN5"/>